<organism evidence="7 8">
    <name type="scientific">Candidatus Acidianus copahuensis</name>
    <dbReference type="NCBI Taxonomy" id="1160895"/>
    <lineage>
        <taxon>Archaea</taxon>
        <taxon>Thermoproteota</taxon>
        <taxon>Thermoprotei</taxon>
        <taxon>Sulfolobales</taxon>
        <taxon>Sulfolobaceae</taxon>
        <taxon>Acidianus</taxon>
    </lineage>
</organism>
<dbReference type="GO" id="GO:0030026">
    <property type="term" value="P:intracellular manganese ion homeostasis"/>
    <property type="evidence" value="ECO:0007669"/>
    <property type="project" value="InterPro"/>
</dbReference>
<dbReference type="InterPro" id="IPR009078">
    <property type="entry name" value="Ferritin-like_SF"/>
</dbReference>
<keyword evidence="4 5" id="KW-0472">Membrane</keyword>
<evidence type="ECO:0000256" key="3">
    <source>
        <dbReference type="ARBA" id="ARBA00022989"/>
    </source>
</evidence>
<evidence type="ECO:0000256" key="4">
    <source>
        <dbReference type="ARBA" id="ARBA00023136"/>
    </source>
</evidence>
<protein>
    <recommendedName>
        <fullName evidence="6">Rubrerythrin diiron-binding domain-containing protein</fullName>
    </recommendedName>
</protein>
<accession>A0A031LMV0</accession>
<comment type="caution">
    <text evidence="7">The sequence shown here is derived from an EMBL/GenBank/DDBJ whole genome shotgun (WGS) entry which is preliminary data.</text>
</comment>
<proteinExistence type="predicted"/>
<feature type="transmembrane region" description="Helical" evidence="5">
    <location>
        <begin position="293"/>
        <end position="316"/>
    </location>
</feature>
<dbReference type="Pfam" id="PF02915">
    <property type="entry name" value="Rubrerythrin"/>
    <property type="match status" value="1"/>
</dbReference>
<dbReference type="InterPro" id="IPR003251">
    <property type="entry name" value="Rr_diiron-bd_dom"/>
</dbReference>
<evidence type="ECO:0000256" key="5">
    <source>
        <dbReference type="SAM" id="Phobius"/>
    </source>
</evidence>
<dbReference type="GO" id="GO:0005384">
    <property type="term" value="F:manganese ion transmembrane transporter activity"/>
    <property type="evidence" value="ECO:0007669"/>
    <property type="project" value="InterPro"/>
</dbReference>
<dbReference type="SUPFAM" id="SSF47240">
    <property type="entry name" value="Ferritin-like"/>
    <property type="match status" value="1"/>
</dbReference>
<feature type="transmembrane region" description="Helical" evidence="5">
    <location>
        <begin position="173"/>
        <end position="194"/>
    </location>
</feature>
<gene>
    <name evidence="7" type="ORF">CM19_07390</name>
</gene>
<keyword evidence="3 5" id="KW-1133">Transmembrane helix</keyword>
<reference evidence="7 8" key="1">
    <citation type="submission" date="2014-03" db="EMBL/GenBank/DDBJ databases">
        <title>Draft genome sequence of the novel thermoacidophilic archaea Acidianus copahuensis ALE1 strain, isolated from Copahue volcanic area in Neuquen Argentina.</title>
        <authorList>
            <person name="Urbieta M.S."/>
            <person name="Rascovan N."/>
            <person name="Castro C."/>
            <person name="Revale S."/>
            <person name="Giaveno M.A."/>
            <person name="Vazquez M.P."/>
            <person name="Donati E.R."/>
        </authorList>
    </citation>
    <scope>NUCLEOTIDE SEQUENCE [LARGE SCALE GENOMIC DNA]</scope>
    <source>
        <strain evidence="7 8">ALE1</strain>
    </source>
</reference>
<name>A0A031LMV0_9CREN</name>
<sequence>MEEMIKKNYREELFGYMFYKELANDEKNPKVKEVLEELAEGEKKHSEFWKEVAEKRNVIIGELGWFSSLKLKIMKFLRRVLGLPIVLKIAEMGEINDSEKYKELSKAEGFSDTEKQRLSSIMMEELAHEDILISAQINIDNVRNAIYAVSDGLIEVLAGVSGLAGIFNIPLYVGLGGLIVGISGTISMSIGAYLSSSSESDIEKSSRKKMKELGSEVKQTIENKPKESVTTTAIFYILGALIPVMPFLLGAGGLTGLVIAYVITGIATLIVGSMIGILSDVNPFKKGIQMTSLAISAAIATHLLGIAFHIIEIILLI</sequence>
<dbReference type="GO" id="GO:0016491">
    <property type="term" value="F:oxidoreductase activity"/>
    <property type="evidence" value="ECO:0007669"/>
    <property type="project" value="InterPro"/>
</dbReference>
<feature type="transmembrane region" description="Helical" evidence="5">
    <location>
        <begin position="233"/>
        <end position="252"/>
    </location>
</feature>
<dbReference type="OrthoDB" id="42847at2157"/>
<feature type="domain" description="Rubrerythrin diiron-binding" evidence="6">
    <location>
        <begin position="3"/>
        <end position="132"/>
    </location>
</feature>
<dbReference type="GO" id="GO:0046872">
    <property type="term" value="F:metal ion binding"/>
    <property type="evidence" value="ECO:0007669"/>
    <property type="project" value="InterPro"/>
</dbReference>
<keyword evidence="2 5" id="KW-0812">Transmembrane</keyword>
<evidence type="ECO:0000313" key="7">
    <source>
        <dbReference type="EMBL" id="EZQ04801.1"/>
    </source>
</evidence>
<evidence type="ECO:0000256" key="2">
    <source>
        <dbReference type="ARBA" id="ARBA00022692"/>
    </source>
</evidence>
<dbReference type="Gene3D" id="1.20.1260.10">
    <property type="match status" value="1"/>
</dbReference>
<dbReference type="InterPro" id="IPR039376">
    <property type="entry name" value="Ferritin_CCC1_N"/>
</dbReference>
<dbReference type="PANTHER" id="PTHR31851">
    <property type="entry name" value="FE(2+)/MN(2+) TRANSPORTER PCL1"/>
    <property type="match status" value="1"/>
</dbReference>
<dbReference type="InterPro" id="IPR012347">
    <property type="entry name" value="Ferritin-like"/>
</dbReference>
<dbReference type="InterPro" id="IPR008217">
    <property type="entry name" value="Ccc1_fam"/>
</dbReference>
<dbReference type="CDD" id="cd01044">
    <property type="entry name" value="Ferritin_CCC1_N"/>
    <property type="match status" value="1"/>
</dbReference>
<dbReference type="EMBL" id="JFZT01000044">
    <property type="protein sequence ID" value="EZQ04801.1"/>
    <property type="molecule type" value="Genomic_DNA"/>
</dbReference>
<dbReference type="AlphaFoldDB" id="A0A031LMV0"/>
<evidence type="ECO:0000259" key="6">
    <source>
        <dbReference type="Pfam" id="PF02915"/>
    </source>
</evidence>
<keyword evidence="8" id="KW-1185">Reference proteome</keyword>
<dbReference type="RefSeq" id="WP_048099728.1">
    <property type="nucleotide sequence ID" value="NZ_JFZT01000044.1"/>
</dbReference>
<dbReference type="Pfam" id="PF01988">
    <property type="entry name" value="VIT1"/>
    <property type="match status" value="1"/>
</dbReference>
<feature type="transmembrane region" description="Helical" evidence="5">
    <location>
        <begin position="258"/>
        <end position="281"/>
    </location>
</feature>
<comment type="subcellular location">
    <subcellularLocation>
        <location evidence="1">Endomembrane system</location>
        <topology evidence="1">Multi-pass membrane protein</topology>
    </subcellularLocation>
</comment>
<dbReference type="Proteomes" id="UP000024332">
    <property type="component" value="Unassembled WGS sequence"/>
</dbReference>
<evidence type="ECO:0000256" key="1">
    <source>
        <dbReference type="ARBA" id="ARBA00004127"/>
    </source>
</evidence>
<dbReference type="STRING" id="1160895.CM19_07390"/>
<dbReference type="GO" id="GO:0012505">
    <property type="term" value="C:endomembrane system"/>
    <property type="evidence" value="ECO:0007669"/>
    <property type="project" value="UniProtKB-SubCell"/>
</dbReference>
<evidence type="ECO:0000313" key="8">
    <source>
        <dbReference type="Proteomes" id="UP000024332"/>
    </source>
</evidence>